<gene>
    <name evidence="2" type="ORF">HID58_084397</name>
</gene>
<evidence type="ECO:0000256" key="1">
    <source>
        <dbReference type="SAM" id="MobiDB-lite"/>
    </source>
</evidence>
<comment type="caution">
    <text evidence="2">The sequence shown here is derived from an EMBL/GenBank/DDBJ whole genome shotgun (WGS) entry which is preliminary data.</text>
</comment>
<feature type="compositionally biased region" description="Basic residues" evidence="1">
    <location>
        <begin position="120"/>
        <end position="129"/>
    </location>
</feature>
<evidence type="ECO:0000313" key="2">
    <source>
        <dbReference type="EMBL" id="KAH0856136.1"/>
    </source>
</evidence>
<reference evidence="2 3" key="1">
    <citation type="submission" date="2021-05" db="EMBL/GenBank/DDBJ databases">
        <title>Genome Assembly of Synthetic Allotetraploid Brassica napus Reveals Homoeologous Exchanges between Subgenomes.</title>
        <authorList>
            <person name="Davis J.T."/>
        </authorList>
    </citation>
    <scope>NUCLEOTIDE SEQUENCE [LARGE SCALE GENOMIC DNA]</scope>
    <source>
        <strain evidence="3">cv. Da-Ae</strain>
        <tissue evidence="2">Seedling</tissue>
    </source>
</reference>
<dbReference type="Proteomes" id="UP000824890">
    <property type="component" value="Unassembled WGS sequence"/>
</dbReference>
<keyword evidence="3" id="KW-1185">Reference proteome</keyword>
<sequence>MSLLVMRQGATLSLPSGLSLRKRLTTVTTRRRTASSSQRAISIPPKDPREAERKLAQLRRDYAKKVSLYRKDYIHEIEMLRVEKQPRPCASQPLSLSTNPTACSNPQPAAVVEGSTGTHHANRKRTRARRNNESRETQSRAERPLGPVMANRHCPEKPRRPSHSKTEGSYTRSNREKSISNQPKNPTTATTKLSTHSPKPHRDGETPEKKRLCSRALTGADPSPRLRAYRR</sequence>
<proteinExistence type="predicted"/>
<feature type="region of interest" description="Disordered" evidence="1">
    <location>
        <begin position="87"/>
        <end position="231"/>
    </location>
</feature>
<feature type="compositionally biased region" description="Basic and acidic residues" evidence="1">
    <location>
        <begin position="200"/>
        <end position="211"/>
    </location>
</feature>
<protein>
    <submittedName>
        <fullName evidence="2">Uncharacterized protein</fullName>
    </submittedName>
</protein>
<evidence type="ECO:0000313" key="3">
    <source>
        <dbReference type="Proteomes" id="UP000824890"/>
    </source>
</evidence>
<feature type="compositionally biased region" description="Polar residues" evidence="1">
    <location>
        <begin position="92"/>
        <end position="107"/>
    </location>
</feature>
<dbReference type="PANTHER" id="PTHR36402:SF1">
    <property type="entry name" value="EXPRESSED PROTEIN"/>
    <property type="match status" value="1"/>
</dbReference>
<accession>A0ABQ7XM22</accession>
<dbReference type="PANTHER" id="PTHR36402">
    <property type="entry name" value="EXPRESSED PROTEIN"/>
    <property type="match status" value="1"/>
</dbReference>
<feature type="compositionally biased region" description="Basic and acidic residues" evidence="1">
    <location>
        <begin position="130"/>
        <end position="143"/>
    </location>
</feature>
<feature type="compositionally biased region" description="Polar residues" evidence="1">
    <location>
        <begin position="179"/>
        <end position="197"/>
    </location>
</feature>
<dbReference type="EMBL" id="JAGKQM010000019">
    <property type="protein sequence ID" value="KAH0856136.1"/>
    <property type="molecule type" value="Genomic_DNA"/>
</dbReference>
<organism evidence="2 3">
    <name type="scientific">Brassica napus</name>
    <name type="common">Rape</name>
    <dbReference type="NCBI Taxonomy" id="3708"/>
    <lineage>
        <taxon>Eukaryota</taxon>
        <taxon>Viridiplantae</taxon>
        <taxon>Streptophyta</taxon>
        <taxon>Embryophyta</taxon>
        <taxon>Tracheophyta</taxon>
        <taxon>Spermatophyta</taxon>
        <taxon>Magnoliopsida</taxon>
        <taxon>eudicotyledons</taxon>
        <taxon>Gunneridae</taxon>
        <taxon>Pentapetalae</taxon>
        <taxon>rosids</taxon>
        <taxon>malvids</taxon>
        <taxon>Brassicales</taxon>
        <taxon>Brassicaceae</taxon>
        <taxon>Brassiceae</taxon>
        <taxon>Brassica</taxon>
    </lineage>
</organism>
<name>A0ABQ7XM22_BRANA</name>